<feature type="transmembrane region" description="Helical" evidence="1">
    <location>
        <begin position="113"/>
        <end position="139"/>
    </location>
</feature>
<evidence type="ECO:0008006" key="4">
    <source>
        <dbReference type="Google" id="ProtNLM"/>
    </source>
</evidence>
<proteinExistence type="predicted"/>
<evidence type="ECO:0000313" key="2">
    <source>
        <dbReference type="EMBL" id="PIR69237.1"/>
    </source>
</evidence>
<accession>A0A2H0TCH6</accession>
<feature type="transmembrane region" description="Helical" evidence="1">
    <location>
        <begin position="12"/>
        <end position="36"/>
    </location>
</feature>
<evidence type="ECO:0000256" key="1">
    <source>
        <dbReference type="SAM" id="Phobius"/>
    </source>
</evidence>
<comment type="caution">
    <text evidence="2">The sequence shown here is derived from an EMBL/GenBank/DDBJ whole genome shotgun (WGS) entry which is preliminary data.</text>
</comment>
<keyword evidence="1" id="KW-0472">Membrane</keyword>
<keyword evidence="1" id="KW-1133">Transmembrane helix</keyword>
<name>A0A2H0TCH6_9BACT</name>
<evidence type="ECO:0000313" key="3">
    <source>
        <dbReference type="Proteomes" id="UP000231503"/>
    </source>
</evidence>
<dbReference type="InterPro" id="IPR014509">
    <property type="entry name" value="YjdF-like"/>
</dbReference>
<gene>
    <name evidence="2" type="ORF">COU47_04015</name>
</gene>
<dbReference type="Proteomes" id="UP000231503">
    <property type="component" value="Unassembled WGS sequence"/>
</dbReference>
<dbReference type="EMBL" id="PFCO01000009">
    <property type="protein sequence ID" value="PIR69237.1"/>
    <property type="molecule type" value="Genomic_DNA"/>
</dbReference>
<protein>
    <recommendedName>
        <fullName evidence="4">DUF2238 domain-containing protein</fullName>
    </recommendedName>
</protein>
<dbReference type="AlphaFoldDB" id="A0A2H0TCH6"/>
<feature type="transmembrane region" description="Helical" evidence="1">
    <location>
        <begin position="73"/>
        <end position="93"/>
    </location>
</feature>
<keyword evidence="1" id="KW-0812">Transmembrane</keyword>
<reference evidence="3" key="1">
    <citation type="submission" date="2017-09" db="EMBL/GenBank/DDBJ databases">
        <title>Depth-based differentiation of microbial function through sediment-hosted aquifers and enrichment of novel symbionts in the deep terrestrial subsurface.</title>
        <authorList>
            <person name="Probst A.J."/>
            <person name="Ladd B."/>
            <person name="Jarett J.K."/>
            <person name="Geller-Mcgrath D.E."/>
            <person name="Sieber C.M.K."/>
            <person name="Emerson J.B."/>
            <person name="Anantharaman K."/>
            <person name="Thomas B.C."/>
            <person name="Malmstrom R."/>
            <person name="Stieglmeier M."/>
            <person name="Klingl A."/>
            <person name="Woyke T."/>
            <person name="Ryan C.M."/>
            <person name="Banfield J.F."/>
        </authorList>
    </citation>
    <scope>NUCLEOTIDE SEQUENCE [LARGE SCALE GENOMIC DNA]</scope>
</reference>
<organism evidence="2 3">
    <name type="scientific">Candidatus Niyogibacteria bacterium CG10_big_fil_rev_8_21_14_0_10_46_36</name>
    <dbReference type="NCBI Taxonomy" id="1974726"/>
    <lineage>
        <taxon>Bacteria</taxon>
        <taxon>Candidatus Niyogiibacteriota</taxon>
    </lineage>
</organism>
<feature type="transmembrane region" description="Helical" evidence="1">
    <location>
        <begin position="42"/>
        <end position="61"/>
    </location>
</feature>
<dbReference type="Pfam" id="PF09997">
    <property type="entry name" value="DUF2238"/>
    <property type="match status" value="1"/>
</dbReference>
<sequence length="144" mass="16134">MFFKKEKDNFPAFLLTSLVIILGVHIFALLTSLYYILPWFDIAVHGMGGFWAASFIYYLLFYTYRGSVRMPCFIAFVVIVSGTALVGVLWEFFEFAMDIINIPFLGIGLSGKAVLVDTLLDLLMDIAGGSLAGMLLLWLKKNTL</sequence>